<dbReference type="InterPro" id="IPR018485">
    <property type="entry name" value="FGGY_C"/>
</dbReference>
<dbReference type="RefSeq" id="WP_007789710.1">
    <property type="nucleotide sequence ID" value="NZ_ADGQ01000056.1"/>
</dbReference>
<feature type="binding site" evidence="11">
    <location>
        <position position="266"/>
    </location>
    <ligand>
        <name>ADP</name>
        <dbReference type="ChEBI" id="CHEBI:456216"/>
    </ligand>
</feature>
<evidence type="ECO:0000259" key="14">
    <source>
        <dbReference type="Pfam" id="PF02782"/>
    </source>
</evidence>
<dbReference type="Pfam" id="PF00370">
    <property type="entry name" value="FGGY_N"/>
    <property type="match status" value="1"/>
</dbReference>
<evidence type="ECO:0000256" key="5">
    <source>
        <dbReference type="ARBA" id="ARBA00022777"/>
    </source>
</evidence>
<dbReference type="InterPro" id="IPR000577">
    <property type="entry name" value="Carb_kinase_FGGY"/>
</dbReference>
<comment type="pathway">
    <text evidence="1 11">Polyol metabolism; glycerol degradation via glycerol kinase pathway; sn-glycerol 3-phosphate from glycerol: step 1/1.</text>
</comment>
<dbReference type="GO" id="GO:0004370">
    <property type="term" value="F:glycerol kinase activity"/>
    <property type="evidence" value="ECO:0007669"/>
    <property type="project" value="UniProtKB-UniRule"/>
</dbReference>
<dbReference type="HAMAP" id="MF_00186">
    <property type="entry name" value="Glycerol_kin"/>
    <property type="match status" value="1"/>
</dbReference>
<reference evidence="15 16" key="1">
    <citation type="submission" date="2010-08" db="EMBL/GenBank/DDBJ databases">
        <authorList>
            <person name="Harkins D.M."/>
            <person name="Madupu R."/>
            <person name="Durkin A.S."/>
            <person name="Torralba M."/>
            <person name="Methe B."/>
            <person name="Sutton G.G."/>
            <person name="Nelson K.E."/>
        </authorList>
    </citation>
    <scope>NUCLEOTIDE SEQUENCE [LARGE SCALE GENOMIC DNA]</scope>
    <source>
        <strain evidence="15 16">DSM 17678</strain>
    </source>
</reference>
<dbReference type="GO" id="GO:0005524">
    <property type="term" value="F:ATP binding"/>
    <property type="evidence" value="ECO:0007669"/>
    <property type="project" value="UniProtKB-UniRule"/>
</dbReference>
<comment type="caution">
    <text evidence="15">The sequence shown here is derived from an EMBL/GenBank/DDBJ whole genome shotgun (WGS) entry which is preliminary data.</text>
</comment>
<dbReference type="OrthoDB" id="9805576at2"/>
<evidence type="ECO:0000256" key="3">
    <source>
        <dbReference type="ARBA" id="ARBA00022679"/>
    </source>
</evidence>
<dbReference type="CDD" id="cd07786">
    <property type="entry name" value="FGGY_EcGK_like"/>
    <property type="match status" value="1"/>
</dbReference>
<feature type="binding site" evidence="11">
    <location>
        <position position="12"/>
    </location>
    <ligand>
        <name>ATP</name>
        <dbReference type="ChEBI" id="CHEBI:30616"/>
    </ligand>
</feature>
<evidence type="ECO:0000256" key="2">
    <source>
        <dbReference type="ARBA" id="ARBA00009156"/>
    </source>
</evidence>
<dbReference type="FunFam" id="3.30.420.40:FF:000008">
    <property type="entry name" value="Glycerol kinase"/>
    <property type="match status" value="1"/>
</dbReference>
<dbReference type="GO" id="GO:0019563">
    <property type="term" value="P:glycerol catabolic process"/>
    <property type="evidence" value="ECO:0007669"/>
    <property type="project" value="UniProtKB-UniRule"/>
</dbReference>
<evidence type="ECO:0000256" key="8">
    <source>
        <dbReference type="ARBA" id="ARBA00052101"/>
    </source>
</evidence>
<evidence type="ECO:0000256" key="7">
    <source>
        <dbReference type="ARBA" id="ARBA00022840"/>
    </source>
</evidence>
<evidence type="ECO:0000256" key="11">
    <source>
        <dbReference type="HAMAP-Rule" id="MF_00186"/>
    </source>
</evidence>
<evidence type="ECO:0000256" key="10">
    <source>
        <dbReference type="ARBA" id="ARBA00063665"/>
    </source>
</evidence>
<dbReference type="InterPro" id="IPR005999">
    <property type="entry name" value="Glycerol_kin"/>
</dbReference>
<keyword evidence="6 11" id="KW-0319">Glycerol metabolism</keyword>
<dbReference type="InterPro" id="IPR018484">
    <property type="entry name" value="FGGY_N"/>
</dbReference>
<dbReference type="NCBIfam" id="NF000756">
    <property type="entry name" value="PRK00047.1"/>
    <property type="match status" value="1"/>
</dbReference>
<comment type="similarity">
    <text evidence="2 11 12">Belongs to the FGGY kinase family.</text>
</comment>
<accession>E0E3C5</accession>
<feature type="binding site" evidence="11">
    <location>
        <position position="266"/>
    </location>
    <ligand>
        <name>ATP</name>
        <dbReference type="ChEBI" id="CHEBI:30616"/>
    </ligand>
</feature>
<feature type="binding site" evidence="11">
    <location>
        <position position="414"/>
    </location>
    <ligand>
        <name>ADP</name>
        <dbReference type="ChEBI" id="CHEBI:456216"/>
    </ligand>
</feature>
<feature type="binding site" evidence="11">
    <location>
        <position position="83"/>
    </location>
    <ligand>
        <name>glycerol</name>
        <dbReference type="ChEBI" id="CHEBI:17754"/>
    </ligand>
</feature>
<feature type="binding site" evidence="11">
    <location>
        <position position="313"/>
    </location>
    <ligand>
        <name>ATP</name>
        <dbReference type="ChEBI" id="CHEBI:30616"/>
    </ligand>
</feature>
<dbReference type="PROSITE" id="PS00445">
    <property type="entry name" value="FGGY_KINASES_2"/>
    <property type="match status" value="1"/>
</dbReference>
<dbReference type="GO" id="GO:0006072">
    <property type="term" value="P:glycerol-3-phosphate metabolic process"/>
    <property type="evidence" value="ECO:0007669"/>
    <property type="project" value="InterPro"/>
</dbReference>
<keyword evidence="3 11" id="KW-0808">Transferase</keyword>
<feature type="binding site" evidence="11">
    <location>
        <position position="82"/>
    </location>
    <ligand>
        <name>glycerol</name>
        <dbReference type="ChEBI" id="CHEBI:17754"/>
    </ligand>
</feature>
<organism evidence="15 16">
    <name type="scientific">Peptostreptococcus stomatis DSM 17678</name>
    <dbReference type="NCBI Taxonomy" id="596315"/>
    <lineage>
        <taxon>Bacteria</taxon>
        <taxon>Bacillati</taxon>
        <taxon>Bacillota</taxon>
        <taxon>Clostridia</taxon>
        <taxon>Peptostreptococcales</taxon>
        <taxon>Peptostreptococcaceae</taxon>
        <taxon>Peptostreptococcus</taxon>
    </lineage>
</organism>
<dbReference type="EMBL" id="ADGQ01000056">
    <property type="protein sequence ID" value="EFM64621.1"/>
    <property type="molecule type" value="Genomic_DNA"/>
</dbReference>
<dbReference type="NCBIfam" id="TIGR01311">
    <property type="entry name" value="glycerol_kin"/>
    <property type="match status" value="1"/>
</dbReference>
<feature type="binding site" evidence="11">
    <location>
        <position position="309"/>
    </location>
    <ligand>
        <name>ATP</name>
        <dbReference type="ChEBI" id="CHEBI:30616"/>
    </ligand>
</feature>
<evidence type="ECO:0000313" key="16">
    <source>
        <dbReference type="Proteomes" id="UP000003244"/>
    </source>
</evidence>
<evidence type="ECO:0000256" key="12">
    <source>
        <dbReference type="RuleBase" id="RU003733"/>
    </source>
</evidence>
<feature type="binding site" evidence="11">
    <location>
        <position position="244"/>
    </location>
    <ligand>
        <name>glycerol</name>
        <dbReference type="ChEBI" id="CHEBI:17754"/>
    </ligand>
</feature>
<evidence type="ECO:0000256" key="4">
    <source>
        <dbReference type="ARBA" id="ARBA00022741"/>
    </source>
</evidence>
<dbReference type="Gene3D" id="3.30.420.40">
    <property type="match status" value="2"/>
</dbReference>
<evidence type="ECO:0000256" key="1">
    <source>
        <dbReference type="ARBA" id="ARBA00005190"/>
    </source>
</evidence>
<feature type="domain" description="Carbohydrate kinase FGGY N-terminal" evidence="13">
    <location>
        <begin position="4"/>
        <end position="251"/>
    </location>
</feature>
<keyword evidence="7 11" id="KW-0067">ATP-binding</keyword>
<comment type="function">
    <text evidence="9 11">Key enzyme in the regulation of glycerol uptake and metabolism. Catalyzes the phosphorylation of glycerol to yield sn-glycerol 3-phosphate.</text>
</comment>
<evidence type="ECO:0000259" key="13">
    <source>
        <dbReference type="Pfam" id="PF00370"/>
    </source>
</evidence>
<feature type="domain" description="Carbohydrate kinase FGGY C-terminal" evidence="14">
    <location>
        <begin position="261"/>
        <end position="449"/>
    </location>
</feature>
<dbReference type="PIRSF" id="PIRSF000538">
    <property type="entry name" value="GlpK"/>
    <property type="match status" value="1"/>
</dbReference>
<dbReference type="FunFam" id="3.30.420.40:FF:000007">
    <property type="entry name" value="Glycerol kinase"/>
    <property type="match status" value="1"/>
</dbReference>
<dbReference type="eggNOG" id="COG0554">
    <property type="taxonomic scope" value="Bacteria"/>
</dbReference>
<feature type="binding site" evidence="11">
    <location>
        <position position="83"/>
    </location>
    <ligand>
        <name>sn-glycerol 3-phosphate</name>
        <dbReference type="ChEBI" id="CHEBI:57597"/>
    </ligand>
</feature>
<dbReference type="InterPro" id="IPR043129">
    <property type="entry name" value="ATPase_NBD"/>
</dbReference>
<feature type="binding site" evidence="11">
    <location>
        <position position="410"/>
    </location>
    <ligand>
        <name>ADP</name>
        <dbReference type="ChEBI" id="CHEBI:456216"/>
    </ligand>
</feature>
<feature type="binding site" evidence="11">
    <location>
        <position position="12"/>
    </location>
    <ligand>
        <name>ADP</name>
        <dbReference type="ChEBI" id="CHEBI:456216"/>
    </ligand>
</feature>
<feature type="binding site" evidence="11">
    <location>
        <position position="16"/>
    </location>
    <ligand>
        <name>ADP</name>
        <dbReference type="ChEBI" id="CHEBI:456216"/>
    </ligand>
</feature>
<sequence length="501" mass="56627">MEKYILSFDAGTTSSRAIIFNKKGQIINVAQKEFQQIYPKAGWVEHDPMEIWASQSGVAREVLEMSAIRPDQIVGIGITNQRETTIVWDKNTGKPVYNAIVWQCRRTASYCERLKEKGWIDKIRDKTGLVLDAYFSATKIAWILDNVEGAREKAERGDLLFGTVDTWLVWNLTRGKVHVTDYSNASRTMLFNIKDLKWDDEILEALNVPRSMMPEVKDSSCIYGYTDEHTYGGARIPIAGIAGDQQAALFGQNCFRPGMVKNTYGTGCFVLMNTGQEMIRSKNGLLTTIAWGIDGKVSYALEGSVFIAGAAIQWLRDELRLVYDSSQSEYYANKIEDTDGVVVVPAFTGLGAPYWDMYARGGIFGLTRGTKREHLVRATLESLAYQSKDVIEAMQEDAKIPLAYLRVDGGASANNFLMQFQADMLNTEVHRPRTLETTSLGAAYLAGLAVGYWKDLDEISEDFSIDRTFKPQMSQEKRDKNYKYWKKAIERSMDWLDKEDE</sequence>
<name>E0E3C5_9FIRM</name>
<evidence type="ECO:0000256" key="9">
    <source>
        <dbReference type="ARBA" id="ARBA00054633"/>
    </source>
</evidence>
<feature type="binding site" evidence="11">
    <location>
        <position position="244"/>
    </location>
    <ligand>
        <name>sn-glycerol 3-phosphate</name>
        <dbReference type="ChEBI" id="CHEBI:57597"/>
    </ligand>
</feature>
<comment type="activity regulation">
    <text evidence="11">Activated by phosphorylation and inhibited by fructose 1,6-bisphosphate (FBP).</text>
</comment>
<dbReference type="PANTHER" id="PTHR10196:SF69">
    <property type="entry name" value="GLYCEROL KINASE"/>
    <property type="match status" value="1"/>
</dbReference>
<comment type="catalytic activity">
    <reaction evidence="8 11">
        <text>glycerol + ATP = sn-glycerol 3-phosphate + ADP + H(+)</text>
        <dbReference type="Rhea" id="RHEA:21644"/>
        <dbReference type="ChEBI" id="CHEBI:15378"/>
        <dbReference type="ChEBI" id="CHEBI:17754"/>
        <dbReference type="ChEBI" id="CHEBI:30616"/>
        <dbReference type="ChEBI" id="CHEBI:57597"/>
        <dbReference type="ChEBI" id="CHEBI:456216"/>
        <dbReference type="EC" id="2.7.1.30"/>
    </reaction>
</comment>
<keyword evidence="16" id="KW-1185">Reference proteome</keyword>
<dbReference type="AlphaFoldDB" id="E0E3C5"/>
<feature type="binding site" evidence="11">
    <location>
        <position position="14"/>
    </location>
    <ligand>
        <name>ATP</name>
        <dbReference type="ChEBI" id="CHEBI:30616"/>
    </ligand>
</feature>
<evidence type="ECO:0000256" key="6">
    <source>
        <dbReference type="ARBA" id="ARBA00022798"/>
    </source>
</evidence>
<dbReference type="PROSITE" id="PS00933">
    <property type="entry name" value="FGGY_KINASES_1"/>
    <property type="match status" value="1"/>
</dbReference>
<feature type="binding site" evidence="11">
    <location>
        <position position="134"/>
    </location>
    <ligand>
        <name>sn-glycerol 3-phosphate</name>
        <dbReference type="ChEBI" id="CHEBI:57597"/>
    </ligand>
</feature>
<evidence type="ECO:0000313" key="15">
    <source>
        <dbReference type="EMBL" id="EFM64621.1"/>
    </source>
</evidence>
<dbReference type="Pfam" id="PF02782">
    <property type="entry name" value="FGGY_C"/>
    <property type="match status" value="1"/>
</dbReference>
<feature type="binding site" evidence="11">
    <location>
        <position position="82"/>
    </location>
    <ligand>
        <name>sn-glycerol 3-phosphate</name>
        <dbReference type="ChEBI" id="CHEBI:57597"/>
    </ligand>
</feature>
<dbReference type="STRING" id="596315.HMPREF0634_1539"/>
<protein>
    <recommendedName>
        <fullName evidence="11">Glycerol kinase</fullName>
        <ecNumber evidence="11">2.7.1.30</ecNumber>
    </recommendedName>
    <alternativeName>
        <fullName evidence="11">ATP:glycerol 3-phosphotransferase</fullName>
    </alternativeName>
    <alternativeName>
        <fullName evidence="11">Glycerokinase</fullName>
        <shortName evidence="11">GK</shortName>
    </alternativeName>
</protein>
<feature type="binding site" evidence="11">
    <location>
        <position position="12"/>
    </location>
    <ligand>
        <name>sn-glycerol 3-phosphate</name>
        <dbReference type="ChEBI" id="CHEBI:57597"/>
    </ligand>
</feature>
<proteinExistence type="inferred from homology"/>
<feature type="binding site" evidence="11">
    <location>
        <position position="134"/>
    </location>
    <ligand>
        <name>glycerol</name>
        <dbReference type="ChEBI" id="CHEBI:17754"/>
    </ligand>
</feature>
<dbReference type="UniPathway" id="UPA00618">
    <property type="reaction ID" value="UER00672"/>
</dbReference>
<dbReference type="GeneID" id="84800764"/>
<dbReference type="SUPFAM" id="SSF53067">
    <property type="entry name" value="Actin-like ATPase domain"/>
    <property type="match status" value="2"/>
</dbReference>
<dbReference type="EC" id="2.7.1.30" evidence="11"/>
<feature type="binding site" evidence="11">
    <location>
        <position position="245"/>
    </location>
    <ligand>
        <name>glycerol</name>
        <dbReference type="ChEBI" id="CHEBI:17754"/>
    </ligand>
</feature>
<feature type="binding site" evidence="11">
    <location>
        <position position="410"/>
    </location>
    <ligand>
        <name>ATP</name>
        <dbReference type="ChEBI" id="CHEBI:30616"/>
    </ligand>
</feature>
<dbReference type="InterPro" id="IPR018483">
    <property type="entry name" value="Carb_kinase_FGGY_CS"/>
</dbReference>
<keyword evidence="4 11" id="KW-0547">Nucleotide-binding</keyword>
<dbReference type="PANTHER" id="PTHR10196">
    <property type="entry name" value="SUGAR KINASE"/>
    <property type="match status" value="1"/>
</dbReference>
<dbReference type="GO" id="GO:0005829">
    <property type="term" value="C:cytosol"/>
    <property type="evidence" value="ECO:0007669"/>
    <property type="project" value="TreeGrafter"/>
</dbReference>
<gene>
    <name evidence="11 15" type="primary">glpK</name>
    <name evidence="15" type="ORF">HMPREF0634_1539</name>
</gene>
<feature type="binding site" evidence="11">
    <location>
        <position position="13"/>
    </location>
    <ligand>
        <name>ATP</name>
        <dbReference type="ChEBI" id="CHEBI:30616"/>
    </ligand>
</feature>
<comment type="subunit">
    <text evidence="10 11">Homotetramer and homodimer (in equilibrium).</text>
</comment>
<keyword evidence="5 11" id="KW-0418">Kinase</keyword>
<dbReference type="Proteomes" id="UP000003244">
    <property type="component" value="Unassembled WGS sequence"/>
</dbReference>
<feature type="binding site" evidence="11">
    <location>
        <position position="309"/>
    </location>
    <ligand>
        <name>ADP</name>
        <dbReference type="ChEBI" id="CHEBI:456216"/>
    </ligand>
</feature>